<dbReference type="Gene3D" id="1.10.472.10">
    <property type="entry name" value="Cyclin-like"/>
    <property type="match status" value="1"/>
</dbReference>
<reference evidence="2" key="2">
    <citation type="journal article" date="2015" name="Genome Biol.">
        <title>Comparative genomics of Steinernema reveals deeply conserved gene regulatory networks.</title>
        <authorList>
            <person name="Dillman A.R."/>
            <person name="Macchietto M."/>
            <person name="Porter C.F."/>
            <person name="Rogers A."/>
            <person name="Williams B."/>
            <person name="Antoshechkin I."/>
            <person name="Lee M.M."/>
            <person name="Goodwin Z."/>
            <person name="Lu X."/>
            <person name="Lewis E.E."/>
            <person name="Goodrich-Blair H."/>
            <person name="Stock S.P."/>
            <person name="Adams B.J."/>
            <person name="Sternberg P.W."/>
            <person name="Mortazavi A."/>
        </authorList>
    </citation>
    <scope>NUCLEOTIDE SEQUENCE [LARGE SCALE GENOMIC DNA]</scope>
    <source>
        <strain evidence="2">ALL</strain>
    </source>
</reference>
<dbReference type="STRING" id="34508.A0A4U5P7W6"/>
<proteinExistence type="predicted"/>
<dbReference type="InterPro" id="IPR036915">
    <property type="entry name" value="Cyclin-like_sf"/>
</dbReference>
<dbReference type="GO" id="GO:0007131">
    <property type="term" value="P:reciprocal meiotic recombination"/>
    <property type="evidence" value="ECO:0007669"/>
    <property type="project" value="TreeGrafter"/>
</dbReference>
<evidence type="ECO:0000256" key="1">
    <source>
        <dbReference type="SAM" id="MobiDB-lite"/>
    </source>
</evidence>
<comment type="caution">
    <text evidence="2">The sequence shown here is derived from an EMBL/GenBank/DDBJ whole genome shotgun (WGS) entry which is preliminary data.</text>
</comment>
<dbReference type="GO" id="GO:0035861">
    <property type="term" value="C:site of double-strand break"/>
    <property type="evidence" value="ECO:0007669"/>
    <property type="project" value="TreeGrafter"/>
</dbReference>
<feature type="region of interest" description="Disordered" evidence="1">
    <location>
        <begin position="1"/>
        <end position="21"/>
    </location>
</feature>
<dbReference type="AlphaFoldDB" id="A0A4U5P7W6"/>
<evidence type="ECO:0008006" key="3">
    <source>
        <dbReference type="Google" id="ProtNLM"/>
    </source>
</evidence>
<dbReference type="SUPFAM" id="SSF47954">
    <property type="entry name" value="Cyclin-like"/>
    <property type="match status" value="1"/>
</dbReference>
<dbReference type="PANTHER" id="PTHR21615:SF2">
    <property type="entry name" value="CYCLIN N-TERMINAL DOMAIN-CONTAINING PROTEIN 1"/>
    <property type="match status" value="1"/>
</dbReference>
<reference evidence="2" key="1">
    <citation type="submission" date="2013-11" db="EMBL/GenBank/DDBJ databases">
        <authorList>
            <person name="Sternberg P."/>
            <person name="Dillman A."/>
            <person name="Macchietto M."/>
        </authorList>
    </citation>
    <scope>NUCLEOTIDE SEQUENCE</scope>
    <source>
        <strain evidence="2">ALL</strain>
    </source>
</reference>
<evidence type="ECO:0000313" key="2">
    <source>
        <dbReference type="EMBL" id="TKR92347.1"/>
    </source>
</evidence>
<dbReference type="PANTHER" id="PTHR21615">
    <property type="entry name" value="CYCLIN N-TERMINAL DOMAIN-CONTAINING PROTEIN 1"/>
    <property type="match status" value="1"/>
</dbReference>
<protein>
    <recommendedName>
        <fullName evidence="3">Cyclin N-terminal domain-containing protein</fullName>
    </recommendedName>
</protein>
<dbReference type="OrthoDB" id="9983043at2759"/>
<dbReference type="EMBL" id="AZBU02000002">
    <property type="protein sequence ID" value="TKR92347.1"/>
    <property type="molecule type" value="Genomic_DNA"/>
</dbReference>
<organism evidence="2">
    <name type="scientific">Steinernema carpocapsae</name>
    <name type="common">Entomopathogenic nematode</name>
    <dbReference type="NCBI Taxonomy" id="34508"/>
    <lineage>
        <taxon>Eukaryota</taxon>
        <taxon>Metazoa</taxon>
        <taxon>Ecdysozoa</taxon>
        <taxon>Nematoda</taxon>
        <taxon>Chromadorea</taxon>
        <taxon>Rhabditida</taxon>
        <taxon>Tylenchina</taxon>
        <taxon>Panagrolaimomorpha</taxon>
        <taxon>Strongyloidoidea</taxon>
        <taxon>Steinernematidae</taxon>
        <taxon>Steinernema</taxon>
    </lineage>
</organism>
<accession>A0A4U5P7W6</accession>
<reference evidence="2" key="3">
    <citation type="journal article" date="2019" name="G3 (Bethesda)">
        <title>Hybrid Assembly of the Genome of the Entomopathogenic Nematode Steinernema carpocapsae Identifies the X-Chromosome.</title>
        <authorList>
            <person name="Serra L."/>
            <person name="Macchietto M."/>
            <person name="Macias-Munoz A."/>
            <person name="McGill C.J."/>
            <person name="Rodriguez I.M."/>
            <person name="Rodriguez B."/>
            <person name="Murad R."/>
            <person name="Mortazavi A."/>
        </authorList>
    </citation>
    <scope>NUCLEOTIDE SEQUENCE</scope>
    <source>
        <strain evidence="2">ALL</strain>
    </source>
</reference>
<gene>
    <name evidence="2" type="ORF">L596_007021</name>
</gene>
<name>A0A4U5P7W6_STECR</name>
<sequence length="359" mass="41483">MDLQIPTEGTTTSEYEGNDMDADFGIGEVSSEQELGEWFSLMLEHNTQQMANPQLPSYDLGERFTRQLFEMCNKIRLSTEVKINSAIVLNKYLNTLKTKASNLLLNESNVHTRRQLHEQVRNRMLRHMPIRMISSIQIASKMFTYRYTPTLKEIRKYLDSIDQPFLPEDIVASEMTVLESVNFDVTNSHSPIAYLETVLQLFVLGRPEKTNFNVQKYWKACMEVIELVFLSYDDAMKYIIKSYLHINKEAHRNLGRPSMQHLKCDYLLLACGVLCVPVSRLAGKLHLHVMAKQLSNLTSLEFDHIIASANGIVHMIRKTQKLADINHETALRLDRTIWSLLDEESAERKAKRKRKASMD</sequence>